<feature type="transmembrane region" description="Helical" evidence="6">
    <location>
        <begin position="341"/>
        <end position="363"/>
    </location>
</feature>
<comment type="caution">
    <text evidence="7">The sequence shown here is derived from an EMBL/GenBank/DDBJ whole genome shotgun (WGS) entry which is preliminary data.</text>
</comment>
<dbReference type="PANTHER" id="PTHR30250:SF11">
    <property type="entry name" value="O-ANTIGEN TRANSPORTER-RELATED"/>
    <property type="match status" value="1"/>
</dbReference>
<organism evidence="7 8">
    <name type="scientific">Amphritea pacifica</name>
    <dbReference type="NCBI Taxonomy" id="2811233"/>
    <lineage>
        <taxon>Bacteria</taxon>
        <taxon>Pseudomonadati</taxon>
        <taxon>Pseudomonadota</taxon>
        <taxon>Gammaproteobacteria</taxon>
        <taxon>Oceanospirillales</taxon>
        <taxon>Oceanospirillaceae</taxon>
        <taxon>Amphritea</taxon>
    </lineage>
</organism>
<feature type="transmembrane region" description="Helical" evidence="6">
    <location>
        <begin position="230"/>
        <end position="249"/>
    </location>
</feature>
<proteinExistence type="predicted"/>
<feature type="transmembrane region" description="Helical" evidence="6">
    <location>
        <begin position="21"/>
        <end position="45"/>
    </location>
</feature>
<protein>
    <submittedName>
        <fullName evidence="7">Oligosaccharide flippase family protein</fullName>
    </submittedName>
</protein>
<feature type="transmembrane region" description="Helical" evidence="6">
    <location>
        <begin position="191"/>
        <end position="209"/>
    </location>
</feature>
<keyword evidence="5 6" id="KW-0472">Membrane</keyword>
<evidence type="ECO:0000256" key="2">
    <source>
        <dbReference type="ARBA" id="ARBA00022475"/>
    </source>
</evidence>
<dbReference type="InterPro" id="IPR002797">
    <property type="entry name" value="Polysacc_synth"/>
</dbReference>
<feature type="transmembrane region" description="Helical" evidence="6">
    <location>
        <begin position="375"/>
        <end position="394"/>
    </location>
</feature>
<feature type="transmembrane region" description="Helical" evidence="6">
    <location>
        <begin position="51"/>
        <end position="71"/>
    </location>
</feature>
<feature type="transmembrane region" description="Helical" evidence="6">
    <location>
        <begin position="164"/>
        <end position="185"/>
    </location>
</feature>
<evidence type="ECO:0000313" key="8">
    <source>
        <dbReference type="Proteomes" id="UP000760472"/>
    </source>
</evidence>
<feature type="transmembrane region" description="Helical" evidence="6">
    <location>
        <begin position="132"/>
        <end position="152"/>
    </location>
</feature>
<dbReference type="EMBL" id="JAFFZP010000013">
    <property type="protein sequence ID" value="MBN0987761.1"/>
    <property type="molecule type" value="Genomic_DNA"/>
</dbReference>
<gene>
    <name evidence="7" type="ORF">JW498_10330</name>
</gene>
<dbReference type="InterPro" id="IPR050833">
    <property type="entry name" value="Poly_Biosynth_Transport"/>
</dbReference>
<dbReference type="Proteomes" id="UP000760472">
    <property type="component" value="Unassembled WGS sequence"/>
</dbReference>
<evidence type="ECO:0000256" key="4">
    <source>
        <dbReference type="ARBA" id="ARBA00022989"/>
    </source>
</evidence>
<keyword evidence="4 6" id="KW-1133">Transmembrane helix</keyword>
<dbReference type="PANTHER" id="PTHR30250">
    <property type="entry name" value="PST FAMILY PREDICTED COLANIC ACID TRANSPORTER"/>
    <property type="match status" value="1"/>
</dbReference>
<feature type="transmembrane region" description="Helical" evidence="6">
    <location>
        <begin position="99"/>
        <end position="120"/>
    </location>
</feature>
<comment type="subcellular location">
    <subcellularLocation>
        <location evidence="1">Cell membrane</location>
        <topology evidence="1">Multi-pass membrane protein</topology>
    </subcellularLocation>
</comment>
<evidence type="ECO:0000256" key="5">
    <source>
        <dbReference type="ARBA" id="ARBA00023136"/>
    </source>
</evidence>
<reference evidence="7 8" key="1">
    <citation type="submission" date="2021-02" db="EMBL/GenBank/DDBJ databases">
        <title>A novel species of genus Amphritea isolated from a fishpond in China.</title>
        <authorList>
            <person name="Lu H."/>
        </authorList>
    </citation>
    <scope>NUCLEOTIDE SEQUENCE [LARGE SCALE GENOMIC DNA]</scope>
    <source>
        <strain evidence="7 8">RP18W</strain>
    </source>
</reference>
<evidence type="ECO:0000256" key="1">
    <source>
        <dbReference type="ARBA" id="ARBA00004651"/>
    </source>
</evidence>
<name>A0ABS2W808_9GAMM</name>
<evidence type="ECO:0000313" key="7">
    <source>
        <dbReference type="EMBL" id="MBN0987761.1"/>
    </source>
</evidence>
<keyword evidence="3 6" id="KW-0812">Transmembrane</keyword>
<feature type="transmembrane region" description="Helical" evidence="6">
    <location>
        <begin position="400"/>
        <end position="418"/>
    </location>
</feature>
<keyword evidence="8" id="KW-1185">Reference proteome</keyword>
<dbReference type="Pfam" id="PF01943">
    <property type="entry name" value="Polysacc_synt"/>
    <property type="match status" value="1"/>
</dbReference>
<sequence length="431" mass="46263">MTAFQNLVFKVKNSELLFHTVISISVRILAALATFLASIVLGRYLGVEGAGYYFLAFSIVAVLSAVSRAGLDNTIIRFIGAAAPDKQWGRVSSVLNRSLVISLSLSCAASIAVFFCSSWLANNIFGKPDLAFVLRSMAPSIIGLSLLTLISMSLQGLRKIISSILTLNVIANTFLTLGIILFVITQPENAALLYSGASLFAALLGYFIFKVSISSGAGSVEWSELLQSCMPLWIVVIMGQLVQYSGQFIAGAWVSPEDVAQLAVAQRTALLTSFILMAVNMVVAPRFASMYEKKEFIELQSLALTSVKLMVLFALPVVLCMLLFPSYILMLFGEGFSEGAVYLQILAVGQFINVATGSVGFLLSMSGHEKDLRNTVLISGPVALVLALTLTPLFGATGAAIATAIAVATQNLIAVWWVKKRLGFNTLAVWR</sequence>
<feature type="transmembrane region" description="Helical" evidence="6">
    <location>
        <begin position="309"/>
        <end position="329"/>
    </location>
</feature>
<accession>A0ABS2W808</accession>
<evidence type="ECO:0000256" key="6">
    <source>
        <dbReference type="SAM" id="Phobius"/>
    </source>
</evidence>
<feature type="transmembrane region" description="Helical" evidence="6">
    <location>
        <begin position="269"/>
        <end position="288"/>
    </location>
</feature>
<keyword evidence="2" id="KW-1003">Cell membrane</keyword>
<dbReference type="RefSeq" id="WP_205213568.1">
    <property type="nucleotide sequence ID" value="NZ_JAFFZP010000013.1"/>
</dbReference>
<evidence type="ECO:0000256" key="3">
    <source>
        <dbReference type="ARBA" id="ARBA00022692"/>
    </source>
</evidence>